<sequence>MTCYVNGTTCAPPWLLGSLAPQSELSLMMALVNLLVHVPFTDLPVVRDYELGKLRQQYDYVIVGGGSAGCVIANRLSADPKVTVLLLEAGGLEAAANQVPALAPFNIRGHDDWDYWSIPLKNAAFSYREQRFSISRGKVLGGSSVLNFMYYTRGHPRDYDRWANKYGAKGWAFEDVLPHFRDIENYHVQTADEYHGTGGEVPVDYSNATTLLCQLLMEACSQAGFPHVDYNGHPTQPGCSRLQINSAEGERFSASKAFIQPVAAKRKNLHVAMYSQVTKVNINGKRAVGVTFTRLGQQQSVSAGREVILSAGTVGSAQLLLLSGVGPREDLEKLQIPVVADLPVGRNLQDHVALMLGFPISTDVAAGIPPLSLDDVALYANKKTGMISIPAAGEFLQFLHSDYAIDTDVPDIEVAVMSATPASELLKAWMVATGLQPEAFDSFIGPTNGQPGFRVVPVLNRPKSHGSIRLRSTDPNDPPYIDEAIFDHPDDVKAVAQGTKKFIDSMLDTEAMKSIGVKPWNVTFPPCAKAGSQWSEEYIACVFQHLAQTVWHMCCTVAMGTHTEAVVDERLRVRGEVTGLRVADASVMPDIVAGHTNAPSMMIGSKAAAMIMEDYAGLQ</sequence>
<dbReference type="PANTHER" id="PTHR11552:SF147">
    <property type="entry name" value="CHOLINE DEHYDROGENASE, MITOCHONDRIAL"/>
    <property type="match status" value="1"/>
</dbReference>
<dbReference type="PROSITE" id="PS00623">
    <property type="entry name" value="GMC_OXRED_1"/>
    <property type="match status" value="1"/>
</dbReference>
<dbReference type="Gene3D" id="3.50.50.60">
    <property type="entry name" value="FAD/NAD(P)-binding domain"/>
    <property type="match status" value="1"/>
</dbReference>
<evidence type="ECO:0000256" key="2">
    <source>
        <dbReference type="ARBA" id="ARBA00010790"/>
    </source>
</evidence>
<dbReference type="Pfam" id="PF00732">
    <property type="entry name" value="GMC_oxred_N"/>
    <property type="match status" value="1"/>
</dbReference>
<feature type="binding site" evidence="6">
    <location>
        <position position="277"/>
    </location>
    <ligand>
        <name>FAD</name>
        <dbReference type="ChEBI" id="CHEBI:57692"/>
    </ligand>
</feature>
<accession>A0A224YV98</accession>
<dbReference type="GO" id="GO:0016614">
    <property type="term" value="F:oxidoreductase activity, acting on CH-OH group of donors"/>
    <property type="evidence" value="ECO:0007669"/>
    <property type="project" value="InterPro"/>
</dbReference>
<dbReference type="InterPro" id="IPR036188">
    <property type="entry name" value="FAD/NAD-bd_sf"/>
</dbReference>
<dbReference type="InterPro" id="IPR012132">
    <property type="entry name" value="GMC_OxRdtase"/>
</dbReference>
<protein>
    <submittedName>
        <fullName evidence="9">Choline dehydrogenase</fullName>
    </submittedName>
</protein>
<dbReference type="InterPro" id="IPR007867">
    <property type="entry name" value="GMC_OxRtase_C"/>
</dbReference>
<evidence type="ECO:0000313" key="9">
    <source>
        <dbReference type="EMBL" id="MAA17894.1"/>
    </source>
</evidence>
<reference evidence="9" key="1">
    <citation type="journal article" date="2017" name="Parasit. Vectors">
        <title>Sialotranscriptomics of Rhipicephalus zambeziensis reveals intricate expression profiles of secretory proteins and suggests tight temporal transcriptional regulation during blood-feeding.</title>
        <authorList>
            <person name="de Castro M.H."/>
            <person name="de Klerk D."/>
            <person name="Pienaar R."/>
            <person name="Rees D.J.G."/>
            <person name="Mans B.J."/>
        </authorList>
    </citation>
    <scope>NUCLEOTIDE SEQUENCE</scope>
    <source>
        <tissue evidence="9">Salivary glands</tissue>
    </source>
</reference>
<dbReference type="InterPro" id="IPR000172">
    <property type="entry name" value="GMC_OxRdtase_N"/>
</dbReference>
<feature type="binding site" evidence="6">
    <location>
        <position position="139"/>
    </location>
    <ligand>
        <name>FAD</name>
        <dbReference type="ChEBI" id="CHEBI:57692"/>
    </ligand>
</feature>
<dbReference type="Gene3D" id="3.30.560.10">
    <property type="entry name" value="Glucose Oxidase, domain 3"/>
    <property type="match status" value="1"/>
</dbReference>
<feature type="active site" description="Proton donor" evidence="5">
    <location>
        <position position="552"/>
    </location>
</feature>
<evidence type="ECO:0000256" key="5">
    <source>
        <dbReference type="PIRSR" id="PIRSR000137-1"/>
    </source>
</evidence>
<feature type="binding site" evidence="6">
    <location>
        <begin position="551"/>
        <end position="552"/>
    </location>
    <ligand>
        <name>FAD</name>
        <dbReference type="ChEBI" id="CHEBI:57692"/>
    </ligand>
</feature>
<dbReference type="PIRSF" id="PIRSF000137">
    <property type="entry name" value="Alcohol_oxidase"/>
    <property type="match status" value="1"/>
</dbReference>
<evidence type="ECO:0000256" key="6">
    <source>
        <dbReference type="PIRSR" id="PIRSR000137-2"/>
    </source>
</evidence>
<dbReference type="GO" id="GO:0050660">
    <property type="term" value="F:flavin adenine dinucleotide binding"/>
    <property type="evidence" value="ECO:0007669"/>
    <property type="project" value="InterPro"/>
</dbReference>
<evidence type="ECO:0000256" key="3">
    <source>
        <dbReference type="ARBA" id="ARBA00022630"/>
    </source>
</evidence>
<evidence type="ECO:0000256" key="7">
    <source>
        <dbReference type="RuleBase" id="RU003968"/>
    </source>
</evidence>
<comment type="cofactor">
    <cofactor evidence="1 6">
        <name>FAD</name>
        <dbReference type="ChEBI" id="CHEBI:57692"/>
    </cofactor>
</comment>
<evidence type="ECO:0000259" key="8">
    <source>
        <dbReference type="PROSITE" id="PS00623"/>
    </source>
</evidence>
<dbReference type="SUPFAM" id="SSF54373">
    <property type="entry name" value="FAD-linked reductases, C-terminal domain"/>
    <property type="match status" value="1"/>
</dbReference>
<dbReference type="SUPFAM" id="SSF51905">
    <property type="entry name" value="FAD/NAD(P)-binding domain"/>
    <property type="match status" value="1"/>
</dbReference>
<dbReference type="AlphaFoldDB" id="A0A224YV98"/>
<name>A0A224YV98_9ACAR</name>
<organism evidence="9">
    <name type="scientific">Rhipicephalus zambeziensis</name>
    <dbReference type="NCBI Taxonomy" id="60191"/>
    <lineage>
        <taxon>Eukaryota</taxon>
        <taxon>Metazoa</taxon>
        <taxon>Ecdysozoa</taxon>
        <taxon>Arthropoda</taxon>
        <taxon>Chelicerata</taxon>
        <taxon>Arachnida</taxon>
        <taxon>Acari</taxon>
        <taxon>Parasitiformes</taxon>
        <taxon>Ixodida</taxon>
        <taxon>Ixodoidea</taxon>
        <taxon>Ixodidae</taxon>
        <taxon>Rhipicephalinae</taxon>
        <taxon>Rhipicephalus</taxon>
        <taxon>Rhipicephalus</taxon>
    </lineage>
</organism>
<proteinExistence type="inferred from homology"/>
<evidence type="ECO:0000256" key="4">
    <source>
        <dbReference type="ARBA" id="ARBA00022827"/>
    </source>
</evidence>
<keyword evidence="4 6" id="KW-0274">FAD</keyword>
<comment type="similarity">
    <text evidence="2 7">Belongs to the GMC oxidoreductase family.</text>
</comment>
<keyword evidence="3 7" id="KW-0285">Flavoprotein</keyword>
<feature type="domain" description="Glucose-methanol-choline oxidoreductase N-terminal" evidence="8">
    <location>
        <begin position="137"/>
        <end position="160"/>
    </location>
</feature>
<evidence type="ECO:0000256" key="1">
    <source>
        <dbReference type="ARBA" id="ARBA00001974"/>
    </source>
</evidence>
<dbReference type="EMBL" id="GFPF01006748">
    <property type="protein sequence ID" value="MAA17894.1"/>
    <property type="molecule type" value="Transcribed_RNA"/>
</dbReference>
<dbReference type="PANTHER" id="PTHR11552">
    <property type="entry name" value="GLUCOSE-METHANOL-CHOLINE GMC OXIDOREDUCTASE"/>
    <property type="match status" value="1"/>
</dbReference>
<dbReference type="Pfam" id="PF05199">
    <property type="entry name" value="GMC_oxred_C"/>
    <property type="match status" value="1"/>
</dbReference>
<feature type="active site" description="Proton acceptor" evidence="5">
    <location>
        <position position="595"/>
    </location>
</feature>